<keyword evidence="2" id="KW-1185">Reference proteome</keyword>
<gene>
    <name evidence="1" type="ORF">M8818_002035</name>
</gene>
<comment type="caution">
    <text evidence="1">The sequence shown here is derived from an EMBL/GenBank/DDBJ whole genome shotgun (WGS) entry which is preliminary data.</text>
</comment>
<evidence type="ECO:0000313" key="2">
    <source>
        <dbReference type="Proteomes" id="UP001320706"/>
    </source>
</evidence>
<protein>
    <submittedName>
        <fullName evidence="1">Uncharacterized protein</fullName>
    </submittedName>
</protein>
<accession>A0ACC3SJC8</accession>
<organism evidence="1 2">
    <name type="scientific">Zalaria obscura</name>
    <dbReference type="NCBI Taxonomy" id="2024903"/>
    <lineage>
        <taxon>Eukaryota</taxon>
        <taxon>Fungi</taxon>
        <taxon>Dikarya</taxon>
        <taxon>Ascomycota</taxon>
        <taxon>Pezizomycotina</taxon>
        <taxon>Dothideomycetes</taxon>
        <taxon>Dothideomycetidae</taxon>
        <taxon>Dothideales</taxon>
        <taxon>Zalariaceae</taxon>
        <taxon>Zalaria</taxon>
    </lineage>
</organism>
<reference evidence="1" key="1">
    <citation type="submission" date="2024-02" db="EMBL/GenBank/DDBJ databases">
        <title>Metagenome Assembled Genome of Zalaria obscura JY119.</title>
        <authorList>
            <person name="Vighnesh L."/>
            <person name="Jagadeeshwari U."/>
            <person name="Venkata Ramana C."/>
            <person name="Sasikala C."/>
        </authorList>
    </citation>
    <scope>NUCLEOTIDE SEQUENCE</scope>
    <source>
        <strain evidence="1">JY119</strain>
    </source>
</reference>
<evidence type="ECO:0000313" key="1">
    <source>
        <dbReference type="EMBL" id="KAK8215414.1"/>
    </source>
</evidence>
<proteinExistence type="predicted"/>
<dbReference type="EMBL" id="JAMKPW020000008">
    <property type="protein sequence ID" value="KAK8215414.1"/>
    <property type="molecule type" value="Genomic_DNA"/>
</dbReference>
<sequence>MSGTLVARRHGQGGCRAGVNSDQATSGCHGISSVELHGELALNKVIETVNNHTEKIFVFQRDITEATVKARLSSGLDRS</sequence>
<name>A0ACC3SJC8_9PEZI</name>
<dbReference type="Proteomes" id="UP001320706">
    <property type="component" value="Unassembled WGS sequence"/>
</dbReference>